<keyword evidence="3" id="KW-1185">Reference proteome</keyword>
<sequence length="271" mass="29872">MPGDREEPPPAQGAAHDGPDDEPRWFKSRMDAQSAQLDSSMKEFKEGLRTITDTLAKMVTNVDQLNITVAEGTSRLDQHEKRLSAVEAAAGSILYMHPDKLLLRVPTRLTLSQAGSGGRTELEEILAKTLEEKLPRNRVRYELAFRKPKVGVQGAAAAAPETPLQGGGRQGSDEKEIVDMFVHPQQRKTIAAALGKSLGDKGIIVMDALTKAGVELKGKRAKAFALFKTRRQQPRWEQGVQFTYVDDHGERKVYREGDEKKYTHLGAEGSG</sequence>
<evidence type="ECO:0000256" key="1">
    <source>
        <dbReference type="SAM" id="MobiDB-lite"/>
    </source>
</evidence>
<evidence type="ECO:0000313" key="3">
    <source>
        <dbReference type="Proteomes" id="UP000075714"/>
    </source>
</evidence>
<comment type="caution">
    <text evidence="2">The sequence shown here is derived from an EMBL/GenBank/DDBJ whole genome shotgun (WGS) entry which is preliminary data.</text>
</comment>
<name>A0A150FV48_GONPE</name>
<protein>
    <submittedName>
        <fullName evidence="2">Uncharacterized protein</fullName>
    </submittedName>
</protein>
<organism evidence="2 3">
    <name type="scientific">Gonium pectorale</name>
    <name type="common">Green alga</name>
    <dbReference type="NCBI Taxonomy" id="33097"/>
    <lineage>
        <taxon>Eukaryota</taxon>
        <taxon>Viridiplantae</taxon>
        <taxon>Chlorophyta</taxon>
        <taxon>core chlorophytes</taxon>
        <taxon>Chlorophyceae</taxon>
        <taxon>CS clade</taxon>
        <taxon>Chlamydomonadales</taxon>
        <taxon>Volvocaceae</taxon>
        <taxon>Gonium</taxon>
    </lineage>
</organism>
<feature type="region of interest" description="Disordered" evidence="1">
    <location>
        <begin position="1"/>
        <end position="25"/>
    </location>
</feature>
<dbReference type="Proteomes" id="UP000075714">
    <property type="component" value="Unassembled WGS sequence"/>
</dbReference>
<proteinExistence type="predicted"/>
<gene>
    <name evidence="2" type="ORF">GPECTOR_445g331</name>
</gene>
<dbReference type="AlphaFoldDB" id="A0A150FV48"/>
<accession>A0A150FV48</accession>
<evidence type="ECO:0000313" key="2">
    <source>
        <dbReference type="EMBL" id="KXZ41477.1"/>
    </source>
</evidence>
<dbReference type="EMBL" id="LSYV01000442">
    <property type="protein sequence ID" value="KXZ41477.1"/>
    <property type="molecule type" value="Genomic_DNA"/>
</dbReference>
<dbReference type="OrthoDB" id="559760at2759"/>
<reference evidence="3" key="1">
    <citation type="journal article" date="2016" name="Nat. Commun.">
        <title>The Gonium pectorale genome demonstrates co-option of cell cycle regulation during the evolution of multicellularity.</title>
        <authorList>
            <person name="Hanschen E.R."/>
            <person name="Marriage T.N."/>
            <person name="Ferris P.J."/>
            <person name="Hamaji T."/>
            <person name="Toyoda A."/>
            <person name="Fujiyama A."/>
            <person name="Neme R."/>
            <person name="Noguchi H."/>
            <person name="Minakuchi Y."/>
            <person name="Suzuki M."/>
            <person name="Kawai-Toyooka H."/>
            <person name="Smith D.R."/>
            <person name="Sparks H."/>
            <person name="Anderson J."/>
            <person name="Bakaric R."/>
            <person name="Luria V."/>
            <person name="Karger A."/>
            <person name="Kirschner M.W."/>
            <person name="Durand P.M."/>
            <person name="Michod R.E."/>
            <person name="Nozaki H."/>
            <person name="Olson B.J."/>
        </authorList>
    </citation>
    <scope>NUCLEOTIDE SEQUENCE [LARGE SCALE GENOMIC DNA]</scope>
    <source>
        <strain evidence="3">NIES-2863</strain>
    </source>
</reference>